<proteinExistence type="predicted"/>
<name>A0AAV4NGN1_CAEEX</name>
<keyword evidence="2" id="KW-1185">Reference proteome</keyword>
<dbReference type="AlphaFoldDB" id="A0AAV4NGN1"/>
<comment type="caution">
    <text evidence="1">The sequence shown here is derived from an EMBL/GenBank/DDBJ whole genome shotgun (WGS) entry which is preliminary data.</text>
</comment>
<protein>
    <submittedName>
        <fullName evidence="1">Uncharacterized protein</fullName>
    </submittedName>
</protein>
<evidence type="ECO:0000313" key="1">
    <source>
        <dbReference type="EMBL" id="GIX83962.1"/>
    </source>
</evidence>
<organism evidence="1 2">
    <name type="scientific">Caerostris extrusa</name>
    <name type="common">Bark spider</name>
    <name type="synonym">Caerostris bankana</name>
    <dbReference type="NCBI Taxonomy" id="172846"/>
    <lineage>
        <taxon>Eukaryota</taxon>
        <taxon>Metazoa</taxon>
        <taxon>Ecdysozoa</taxon>
        <taxon>Arthropoda</taxon>
        <taxon>Chelicerata</taxon>
        <taxon>Arachnida</taxon>
        <taxon>Araneae</taxon>
        <taxon>Araneomorphae</taxon>
        <taxon>Entelegynae</taxon>
        <taxon>Araneoidea</taxon>
        <taxon>Araneidae</taxon>
        <taxon>Caerostris</taxon>
    </lineage>
</organism>
<dbReference type="Proteomes" id="UP001054945">
    <property type="component" value="Unassembled WGS sequence"/>
</dbReference>
<reference evidence="1 2" key="1">
    <citation type="submission" date="2021-06" db="EMBL/GenBank/DDBJ databases">
        <title>Caerostris extrusa draft genome.</title>
        <authorList>
            <person name="Kono N."/>
            <person name="Arakawa K."/>
        </authorList>
    </citation>
    <scope>NUCLEOTIDE SEQUENCE [LARGE SCALE GENOMIC DNA]</scope>
</reference>
<evidence type="ECO:0000313" key="2">
    <source>
        <dbReference type="Proteomes" id="UP001054945"/>
    </source>
</evidence>
<sequence>MSPSRHFWNLFNFKSLRHLDLVKRECSVNTESVLFVKKVNFSLQDPFTLRQWPGAKREMFFLGEHLVFSSLLFFCFDLGLDILQGIEESFARCIRQGRHLAQLENVLCIFRRMI</sequence>
<accession>A0AAV4NGN1</accession>
<dbReference type="EMBL" id="BPLR01020917">
    <property type="protein sequence ID" value="GIX83962.1"/>
    <property type="molecule type" value="Genomic_DNA"/>
</dbReference>
<gene>
    <name evidence="1" type="ORF">CEXT_668751</name>
</gene>